<organism evidence="1 2">
    <name type="scientific">Streptomyces halobius</name>
    <dbReference type="NCBI Taxonomy" id="2879846"/>
    <lineage>
        <taxon>Bacteria</taxon>
        <taxon>Bacillati</taxon>
        <taxon>Actinomycetota</taxon>
        <taxon>Actinomycetes</taxon>
        <taxon>Kitasatosporales</taxon>
        <taxon>Streptomycetaceae</taxon>
        <taxon>Streptomyces</taxon>
    </lineage>
</organism>
<reference evidence="1" key="1">
    <citation type="submission" date="2021-10" db="EMBL/GenBank/DDBJ databases">
        <title>Streptomyces nigrumlapis sp.nov.,an antimicrobial producing actinobacterium isolated from Black Gobi rocks.</title>
        <authorList>
            <person name="Wen Y."/>
            <person name="Zhang W."/>
            <person name="Liu X.G."/>
        </authorList>
    </citation>
    <scope>NUCLEOTIDE SEQUENCE</scope>
    <source>
        <strain evidence="1">ST13-2-2</strain>
    </source>
</reference>
<evidence type="ECO:0000313" key="1">
    <source>
        <dbReference type="EMBL" id="UQA93647.1"/>
    </source>
</evidence>
<keyword evidence="2" id="KW-1185">Reference proteome</keyword>
<sequence>MSELETLRAAVRDELDSLWSDLNNARYAAISGKWSMQCDFLVERIKKLTALVGPTPWESIELPLLEDGIYQRLHTELGVEAPVDMEHVARTREQIDADRQRGPAARTDLPALASGCASAPGCL</sequence>
<protein>
    <submittedName>
        <fullName evidence="1">Uncharacterized protein</fullName>
    </submittedName>
</protein>
<dbReference type="RefSeq" id="WP_248864523.1">
    <property type="nucleotide sequence ID" value="NZ_CP086322.1"/>
</dbReference>
<evidence type="ECO:0000313" key="2">
    <source>
        <dbReference type="Proteomes" id="UP000830115"/>
    </source>
</evidence>
<proteinExistence type="predicted"/>
<gene>
    <name evidence="1" type="ORF">K9S39_18905</name>
</gene>
<accession>A0ABY4M8G3</accession>
<name>A0ABY4M8G3_9ACTN</name>
<dbReference type="EMBL" id="CP086322">
    <property type="protein sequence ID" value="UQA93647.1"/>
    <property type="molecule type" value="Genomic_DNA"/>
</dbReference>
<dbReference type="Proteomes" id="UP000830115">
    <property type="component" value="Chromosome"/>
</dbReference>